<comment type="caution">
    <text evidence="1">The sequence shown here is derived from an EMBL/GenBank/DDBJ whole genome shotgun (WGS) entry which is preliminary data.</text>
</comment>
<accession>A0A3E0DHT0</accession>
<sequence>MKFDKALSTIIKAIEKNPSRSALLKDSIDALKPVPSLFYININGVEVTQAIQYRQSSKHLTDPADQGPDNSIRLVADKPAYVRVYVQSGLERVNNVRGVVTIQKRRYGVWVDTVALEQQWPFSIAALPDPNYANERRSLANSLNFIIPSSLMKGKMRLKVHVEVPGEARYSDDSDVDIDAYLKQTFHLRGIPVQYFGPDTAGNQVRLTAPTVADFQRTLATTLLMFPVSQTPEISLAGTFTFSEPLTGAIANGACPTSWNNLLFWLGIAKAVDGNKSNTVYYGLLPNGIPLGGAAGCGGGGGTAAGFVDDGITMAHEIGHYFNFPHAPGCLPPDDLTFDTNYPAYEPYNTAANGMASIGEYGTDPTTGTIYSPNSSRDIMSYCGSRWISLYHYQALMEHPMLDPKIVPGDREELPPYVYEKFRDPRRIPDPTPPWEGIRLFDRKEADLQRYLVITGFIRQDQVEIKSVLKIETRQSFSGRKLEGFTVELLNANNQVIQRSPLLNLVAHACGCGCSGEGSHEPSGVIQAMLGDSDEGITLCIRRNKEELWTRRIPEQNITIDEVTSSIEEEELIITWYTSASDQYPIERVVRYSSNSGLDWQTLAVNLPEDRAVVPIASLRSGYNLIEVIVSDGFNSSSGRTEIDIPLREPTVTILWPTEGSTVRTDLVARFWGTARGSNGEIIPDSNLCWELDGRPIGEGSECWKDLPEWEGEHRVTLKVCNCRQQAETSVIFMATCTGQRPYMINR</sequence>
<protein>
    <submittedName>
        <fullName evidence="1">Uncharacterized protein</fullName>
    </submittedName>
</protein>
<reference evidence="1 2" key="1">
    <citation type="submission" date="2018-08" db="EMBL/GenBank/DDBJ databases">
        <title>Genomic Encyclopedia of Archaeal and Bacterial Type Strains, Phase II (KMG-II): from individual species to whole genera.</title>
        <authorList>
            <person name="Goeker M."/>
        </authorList>
    </citation>
    <scope>NUCLEOTIDE SEQUENCE [LARGE SCALE GENOMIC DNA]</scope>
    <source>
        <strain evidence="1 2">DSM 15986</strain>
    </source>
</reference>
<dbReference type="EMBL" id="QUNF01000022">
    <property type="protein sequence ID" value="REG82281.1"/>
    <property type="molecule type" value="Genomic_DNA"/>
</dbReference>
<dbReference type="OrthoDB" id="134841at2"/>
<gene>
    <name evidence="1" type="ORF">C8N25_12227</name>
</gene>
<dbReference type="SUPFAM" id="SSF55486">
    <property type="entry name" value="Metalloproteases ('zincins'), catalytic domain"/>
    <property type="match status" value="1"/>
</dbReference>
<organism evidence="1 2">
    <name type="scientific">Algoriphagus antarcticus</name>
    <dbReference type="NCBI Taxonomy" id="238540"/>
    <lineage>
        <taxon>Bacteria</taxon>
        <taxon>Pseudomonadati</taxon>
        <taxon>Bacteroidota</taxon>
        <taxon>Cytophagia</taxon>
        <taxon>Cytophagales</taxon>
        <taxon>Cyclobacteriaceae</taxon>
        <taxon>Algoriphagus</taxon>
    </lineage>
</organism>
<dbReference type="RefSeq" id="WP_086543244.1">
    <property type="nucleotide sequence ID" value="NZ_MSSW01000065.1"/>
</dbReference>
<evidence type="ECO:0000313" key="2">
    <source>
        <dbReference type="Proteomes" id="UP000256405"/>
    </source>
</evidence>
<keyword evidence="2" id="KW-1185">Reference proteome</keyword>
<evidence type="ECO:0000313" key="1">
    <source>
        <dbReference type="EMBL" id="REG82281.1"/>
    </source>
</evidence>
<dbReference type="Proteomes" id="UP000256405">
    <property type="component" value="Unassembled WGS sequence"/>
</dbReference>
<proteinExistence type="predicted"/>
<dbReference type="AlphaFoldDB" id="A0A3E0DHT0"/>
<name>A0A3E0DHT0_9BACT</name>